<dbReference type="InterPro" id="IPR049278">
    <property type="entry name" value="MS_channel_C"/>
</dbReference>
<feature type="transmembrane region" description="Helical" evidence="7">
    <location>
        <begin position="115"/>
        <end position="143"/>
    </location>
</feature>
<dbReference type="InParanoid" id="C2KVA2"/>
<feature type="transmembrane region" description="Helical" evidence="7">
    <location>
        <begin position="43"/>
        <end position="61"/>
    </location>
</feature>
<dbReference type="eggNOG" id="COG0668">
    <property type="taxonomic scope" value="Bacteria"/>
</dbReference>
<dbReference type="InterPro" id="IPR023408">
    <property type="entry name" value="MscS_beta-dom_sf"/>
</dbReference>
<keyword evidence="5 7" id="KW-1133">Transmembrane helix</keyword>
<dbReference type="Pfam" id="PF00924">
    <property type="entry name" value="MS_channel_2nd"/>
    <property type="match status" value="1"/>
</dbReference>
<dbReference type="STRING" id="585501.HMPREF6123_0421"/>
<dbReference type="FunCoup" id="C2KVA2">
    <property type="interactions" value="45"/>
</dbReference>
<keyword evidence="3" id="KW-1003">Cell membrane</keyword>
<dbReference type="Proteomes" id="UP000004121">
    <property type="component" value="Unassembled WGS sequence"/>
</dbReference>
<dbReference type="PANTHER" id="PTHR30221">
    <property type="entry name" value="SMALL-CONDUCTANCE MECHANOSENSITIVE CHANNEL"/>
    <property type="match status" value="1"/>
</dbReference>
<dbReference type="SUPFAM" id="SSF50182">
    <property type="entry name" value="Sm-like ribonucleoproteins"/>
    <property type="match status" value="1"/>
</dbReference>
<dbReference type="InterPro" id="IPR006685">
    <property type="entry name" value="MscS_channel_2nd"/>
</dbReference>
<dbReference type="InterPro" id="IPR045275">
    <property type="entry name" value="MscS_archaea/bacteria_type"/>
</dbReference>
<comment type="subcellular location">
    <subcellularLocation>
        <location evidence="1">Cell membrane</location>
        <topology evidence="1">Multi-pass membrane protein</topology>
    </subcellularLocation>
</comment>
<accession>C2KVA2</accession>
<keyword evidence="6 7" id="KW-0472">Membrane</keyword>
<reference evidence="10 11" key="1">
    <citation type="submission" date="2009-04" db="EMBL/GenBank/DDBJ databases">
        <authorList>
            <person name="Qin X."/>
            <person name="Bachman B."/>
            <person name="Battles P."/>
            <person name="Bell A."/>
            <person name="Bess C."/>
            <person name="Bickham C."/>
            <person name="Chaboub L."/>
            <person name="Chen D."/>
            <person name="Coyle M."/>
            <person name="Deiros D.R."/>
            <person name="Dinh H."/>
            <person name="Forbes L."/>
            <person name="Fowler G."/>
            <person name="Francisco L."/>
            <person name="Fu Q."/>
            <person name="Gubbala S."/>
            <person name="Hale W."/>
            <person name="Han Y."/>
            <person name="Hemphill L."/>
            <person name="Highlander S.K."/>
            <person name="Hirani K."/>
            <person name="Hogues M."/>
            <person name="Jackson L."/>
            <person name="Jakkamsetti A."/>
            <person name="Javaid M."/>
            <person name="Jiang H."/>
            <person name="Korchina V."/>
            <person name="Kovar C."/>
            <person name="Lara F."/>
            <person name="Lee S."/>
            <person name="Mata R."/>
            <person name="Mathew T."/>
            <person name="Moen C."/>
            <person name="Morales K."/>
            <person name="Munidasa M."/>
            <person name="Nazareth L."/>
            <person name="Ngo R."/>
            <person name="Nguyen L."/>
            <person name="Okwuonu G."/>
            <person name="Ongeri F."/>
            <person name="Patil S."/>
            <person name="Petrosino J."/>
            <person name="Pham C."/>
            <person name="Pham P."/>
            <person name="Pu L.-L."/>
            <person name="Puazo M."/>
            <person name="Raj R."/>
            <person name="Reid J."/>
            <person name="Rouhana J."/>
            <person name="Saada N."/>
            <person name="Shang Y."/>
            <person name="Simmons D."/>
            <person name="Thornton R."/>
            <person name="Warren J."/>
            <person name="Weissenberger G."/>
            <person name="Zhang J."/>
            <person name="Zhang L."/>
            <person name="Zhou C."/>
            <person name="Zhu D."/>
            <person name="Muzny D."/>
            <person name="Worley K."/>
            <person name="Gibbs R."/>
        </authorList>
    </citation>
    <scope>NUCLEOTIDE SEQUENCE [LARGE SCALE GENOMIC DNA]</scope>
    <source>
        <strain evidence="10 11">F0268</strain>
    </source>
</reference>
<name>C2KVA2_9FIRM</name>
<organism evidence="10 11">
    <name type="scientific">Oribacterium sinus F0268</name>
    <dbReference type="NCBI Taxonomy" id="585501"/>
    <lineage>
        <taxon>Bacteria</taxon>
        <taxon>Bacillati</taxon>
        <taxon>Bacillota</taxon>
        <taxon>Clostridia</taxon>
        <taxon>Lachnospirales</taxon>
        <taxon>Lachnospiraceae</taxon>
        <taxon>Oribacterium</taxon>
    </lineage>
</organism>
<dbReference type="InterPro" id="IPR011066">
    <property type="entry name" value="MscS_channel_C_sf"/>
</dbReference>
<keyword evidence="11" id="KW-1185">Reference proteome</keyword>
<dbReference type="HOGENOM" id="CLU_037945_1_1_9"/>
<evidence type="ECO:0000256" key="1">
    <source>
        <dbReference type="ARBA" id="ARBA00004651"/>
    </source>
</evidence>
<dbReference type="SUPFAM" id="SSF82689">
    <property type="entry name" value="Mechanosensitive channel protein MscS (YggB), C-terminal domain"/>
    <property type="match status" value="1"/>
</dbReference>
<evidence type="ECO:0000256" key="7">
    <source>
        <dbReference type="SAM" id="Phobius"/>
    </source>
</evidence>
<evidence type="ECO:0000259" key="8">
    <source>
        <dbReference type="Pfam" id="PF00924"/>
    </source>
</evidence>
<dbReference type="GO" id="GO:0005886">
    <property type="term" value="C:plasma membrane"/>
    <property type="evidence" value="ECO:0007669"/>
    <property type="project" value="UniProtKB-SubCell"/>
</dbReference>
<proteinExistence type="inferred from homology"/>
<dbReference type="GO" id="GO:0008381">
    <property type="term" value="F:mechanosensitive monoatomic ion channel activity"/>
    <property type="evidence" value="ECO:0007669"/>
    <property type="project" value="InterPro"/>
</dbReference>
<dbReference type="InterPro" id="IPR011014">
    <property type="entry name" value="MscS_channel_TM-2"/>
</dbReference>
<dbReference type="AlphaFoldDB" id="C2KVA2"/>
<dbReference type="EMBL" id="ACKX01000046">
    <property type="protein sequence ID" value="EEJ52315.1"/>
    <property type="molecule type" value="Genomic_DNA"/>
</dbReference>
<comment type="caution">
    <text evidence="10">The sequence shown here is derived from an EMBL/GenBank/DDBJ whole genome shotgun (WGS) entry which is preliminary data.</text>
</comment>
<comment type="similarity">
    <text evidence="2">Belongs to the MscS (TC 1.A.23) family.</text>
</comment>
<feature type="transmembrane region" description="Helical" evidence="7">
    <location>
        <begin position="84"/>
        <end position="109"/>
    </location>
</feature>
<evidence type="ECO:0000259" key="9">
    <source>
        <dbReference type="Pfam" id="PF21082"/>
    </source>
</evidence>
<evidence type="ECO:0000256" key="6">
    <source>
        <dbReference type="ARBA" id="ARBA00023136"/>
    </source>
</evidence>
<feature type="domain" description="Mechanosensitive ion channel MscS C-terminal" evidence="9">
    <location>
        <begin position="206"/>
        <end position="281"/>
    </location>
</feature>
<dbReference type="InterPro" id="IPR010920">
    <property type="entry name" value="LSM_dom_sf"/>
</dbReference>
<dbReference type="Gene3D" id="1.10.287.1260">
    <property type="match status" value="1"/>
</dbReference>
<dbReference type="Gene3D" id="3.30.70.100">
    <property type="match status" value="1"/>
</dbReference>
<keyword evidence="4 7" id="KW-0812">Transmembrane</keyword>
<evidence type="ECO:0000256" key="4">
    <source>
        <dbReference type="ARBA" id="ARBA00022692"/>
    </source>
</evidence>
<evidence type="ECO:0000256" key="3">
    <source>
        <dbReference type="ARBA" id="ARBA00022475"/>
    </source>
</evidence>
<dbReference type="SUPFAM" id="SSF82861">
    <property type="entry name" value="Mechanosensitive channel protein MscS (YggB), transmembrane region"/>
    <property type="match status" value="1"/>
</dbReference>
<dbReference type="Gene3D" id="2.30.30.60">
    <property type="match status" value="1"/>
</dbReference>
<feature type="domain" description="Mechanosensitive ion channel MscS" evidence="8">
    <location>
        <begin position="130"/>
        <end position="195"/>
    </location>
</feature>
<evidence type="ECO:0000256" key="2">
    <source>
        <dbReference type="ARBA" id="ARBA00008017"/>
    </source>
</evidence>
<evidence type="ECO:0000313" key="10">
    <source>
        <dbReference type="EMBL" id="EEJ52315.1"/>
    </source>
</evidence>
<dbReference type="PANTHER" id="PTHR30221:SF1">
    <property type="entry name" value="SMALL-CONDUCTANCE MECHANOSENSITIVE CHANNEL"/>
    <property type="match status" value="1"/>
</dbReference>
<evidence type="ECO:0000313" key="11">
    <source>
        <dbReference type="Proteomes" id="UP000004121"/>
    </source>
</evidence>
<dbReference type="Pfam" id="PF21082">
    <property type="entry name" value="MS_channel_3rd"/>
    <property type="match status" value="1"/>
</dbReference>
<sequence length="294" mass="32712">MFYPSTVVGTGEIMNQVESIENEIRVWSFQNFGNGLALGLTRFLGKFLLALVLFLIGRFVIKKLGQILPKTPISGKIDPTVRNFFFRAIVLCLYLVLGISCVSILGVPIASVITLLASAGVAVGLALQGSLSNLAGGIMLLLFRPFKVGNYIKSGTDEGTVQEVSIFYTVILSPDNKRISIPNGSLMNANIINYSAERFRRVDLIYQLGRDEDVEKIKGYLEACIQDDELIRKYPEPFVGLTAVGRDYLEFSVRLWVDTPSYWTLYNRINEKVAIKFAKENVLLPSTAIKNIQN</sequence>
<protein>
    <submittedName>
        <fullName evidence="10">Transporter, small conductance mechanosensitive ion channel MscS family protein</fullName>
    </submittedName>
</protein>
<gene>
    <name evidence="10" type="ORF">HMPREF6123_0421</name>
</gene>
<evidence type="ECO:0000256" key="5">
    <source>
        <dbReference type="ARBA" id="ARBA00022989"/>
    </source>
</evidence>